<dbReference type="InterPro" id="IPR020578">
    <property type="entry name" value="Aminotrans_V_PyrdxlP_BS"/>
</dbReference>
<dbReference type="GO" id="GO:0008483">
    <property type="term" value="F:transaminase activity"/>
    <property type="evidence" value="ECO:0007669"/>
    <property type="project" value="UniProtKB-KW"/>
</dbReference>
<comment type="similarity">
    <text evidence="2">Belongs to the class-V pyridoxal-phosphate-dependent aminotransferase family. Csd subfamily.</text>
</comment>
<evidence type="ECO:0000259" key="6">
    <source>
        <dbReference type="Pfam" id="PF00266"/>
    </source>
</evidence>
<dbReference type="Pfam" id="PF00266">
    <property type="entry name" value="Aminotran_5"/>
    <property type="match status" value="1"/>
</dbReference>
<dbReference type="InterPro" id="IPR000192">
    <property type="entry name" value="Aminotrans_V_dom"/>
</dbReference>
<dbReference type="RefSeq" id="WP_157340034.1">
    <property type="nucleotide sequence ID" value="NZ_WSEK01000004.1"/>
</dbReference>
<dbReference type="Gene3D" id="3.90.1150.10">
    <property type="entry name" value="Aspartate Aminotransferase, domain 1"/>
    <property type="match status" value="1"/>
</dbReference>
<feature type="domain" description="Aminotransferase class V" evidence="6">
    <location>
        <begin position="127"/>
        <end position="389"/>
    </location>
</feature>
<dbReference type="SUPFAM" id="SSF53383">
    <property type="entry name" value="PLP-dependent transferases"/>
    <property type="match status" value="1"/>
</dbReference>
<reference evidence="7 8" key="1">
    <citation type="submission" date="2019-12" db="EMBL/GenBank/DDBJ databases">
        <authorList>
            <person name="Huq M.A."/>
        </authorList>
    </citation>
    <scope>NUCLEOTIDE SEQUENCE [LARGE SCALE GENOMIC DNA]</scope>
    <source>
        <strain evidence="7 8">MAH-18</strain>
    </source>
</reference>
<evidence type="ECO:0000313" key="8">
    <source>
        <dbReference type="Proteomes" id="UP000473525"/>
    </source>
</evidence>
<dbReference type="InterPro" id="IPR006311">
    <property type="entry name" value="TAT_signal"/>
</dbReference>
<accession>A0A6L6XL03</accession>
<dbReference type="InterPro" id="IPR015422">
    <property type="entry name" value="PyrdxlP-dep_Trfase_small"/>
</dbReference>
<dbReference type="PROSITE" id="PS00595">
    <property type="entry name" value="AA_TRANSFER_CLASS_5"/>
    <property type="match status" value="1"/>
</dbReference>
<evidence type="ECO:0000256" key="3">
    <source>
        <dbReference type="ARBA" id="ARBA00022898"/>
    </source>
</evidence>
<keyword evidence="3" id="KW-0663">Pyridoxal phosphate</keyword>
<comment type="catalytic activity">
    <reaction evidence="4">
        <text>(sulfur carrier)-H + L-cysteine = (sulfur carrier)-SH + L-alanine</text>
        <dbReference type="Rhea" id="RHEA:43892"/>
        <dbReference type="Rhea" id="RHEA-COMP:14737"/>
        <dbReference type="Rhea" id="RHEA-COMP:14739"/>
        <dbReference type="ChEBI" id="CHEBI:29917"/>
        <dbReference type="ChEBI" id="CHEBI:35235"/>
        <dbReference type="ChEBI" id="CHEBI:57972"/>
        <dbReference type="ChEBI" id="CHEBI:64428"/>
        <dbReference type="EC" id="2.8.1.7"/>
    </reaction>
</comment>
<dbReference type="PROSITE" id="PS51257">
    <property type="entry name" value="PROKAR_LIPOPROTEIN"/>
    <property type="match status" value="1"/>
</dbReference>
<evidence type="ECO:0000256" key="2">
    <source>
        <dbReference type="ARBA" id="ARBA00010447"/>
    </source>
</evidence>
<comment type="cofactor">
    <cofactor evidence="1 5">
        <name>pyridoxal 5'-phosphate</name>
        <dbReference type="ChEBI" id="CHEBI:597326"/>
    </cofactor>
</comment>
<evidence type="ECO:0000313" key="7">
    <source>
        <dbReference type="EMBL" id="MVQ47899.1"/>
    </source>
</evidence>
<sequence>MPLSTRRALLGAGLAGGAALVVGCDDDAEPPGPAVATAAPSAPPAELTVPDFDPGDWASVRAQFPLDPDAAQFAAFVLSPHTAQVDAAVSFHRAQLGWDTEQALLDGIELEDAVRAAAAAYAGGAAGEYALTDSTTMGLGIVYGGLALTARDEVLSTTHDFFSTEDALRLLTLRTGARVRRVSLYDDPAAATVDEMVDRLVRGLTPRTRVVAITWVHSSTGVRTPVREIADALPDGVLLCVDGVHGFAAVDVDLPDLGCDFLSAGTHKWLFGPRGTGIVWGRNWGPLTEIIPSFTPQGPAGRLTPGGYHSFEHRWALAEGFAFQQRIGRAAVVERTVEQATRLKEGLAGSGVTVVTPLDPAVSAGIVCLDVPGTPPGNAVLELREHGVVASATPYATSYLRLGPSIVTSPDEVDAAVAAVSGLV</sequence>
<dbReference type="PROSITE" id="PS51318">
    <property type="entry name" value="TAT"/>
    <property type="match status" value="1"/>
</dbReference>
<name>A0A6L6XL03_9ACTN</name>
<organism evidence="7 8">
    <name type="scientific">Nocardioides agri</name>
    <dbReference type="NCBI Taxonomy" id="2682843"/>
    <lineage>
        <taxon>Bacteria</taxon>
        <taxon>Bacillati</taxon>
        <taxon>Actinomycetota</taxon>
        <taxon>Actinomycetes</taxon>
        <taxon>Propionibacteriales</taxon>
        <taxon>Nocardioidaceae</taxon>
        <taxon>Nocardioides</taxon>
    </lineage>
</organism>
<keyword evidence="7" id="KW-0808">Transferase</keyword>
<dbReference type="PANTHER" id="PTHR43586">
    <property type="entry name" value="CYSTEINE DESULFURASE"/>
    <property type="match status" value="1"/>
</dbReference>
<dbReference type="GO" id="GO:0031071">
    <property type="term" value="F:cysteine desulfurase activity"/>
    <property type="evidence" value="ECO:0007669"/>
    <property type="project" value="UniProtKB-EC"/>
</dbReference>
<evidence type="ECO:0000256" key="4">
    <source>
        <dbReference type="ARBA" id="ARBA00050776"/>
    </source>
</evidence>
<dbReference type="InterPro" id="IPR015424">
    <property type="entry name" value="PyrdxlP-dep_Trfase"/>
</dbReference>
<dbReference type="Proteomes" id="UP000473525">
    <property type="component" value="Unassembled WGS sequence"/>
</dbReference>
<dbReference type="InterPro" id="IPR015421">
    <property type="entry name" value="PyrdxlP-dep_Trfase_major"/>
</dbReference>
<evidence type="ECO:0000256" key="5">
    <source>
        <dbReference type="RuleBase" id="RU004504"/>
    </source>
</evidence>
<dbReference type="PANTHER" id="PTHR43586:SF8">
    <property type="entry name" value="CYSTEINE DESULFURASE 1, CHLOROPLASTIC"/>
    <property type="match status" value="1"/>
</dbReference>
<comment type="caution">
    <text evidence="7">The sequence shown here is derived from an EMBL/GenBank/DDBJ whole genome shotgun (WGS) entry which is preliminary data.</text>
</comment>
<dbReference type="AlphaFoldDB" id="A0A6L6XL03"/>
<keyword evidence="8" id="KW-1185">Reference proteome</keyword>
<evidence type="ECO:0000256" key="1">
    <source>
        <dbReference type="ARBA" id="ARBA00001933"/>
    </source>
</evidence>
<dbReference type="Gene3D" id="3.40.640.10">
    <property type="entry name" value="Type I PLP-dependent aspartate aminotransferase-like (Major domain)"/>
    <property type="match status" value="1"/>
</dbReference>
<keyword evidence="7" id="KW-0032">Aminotransferase</keyword>
<proteinExistence type="inferred from homology"/>
<gene>
    <name evidence="7" type="ORF">GON03_01805</name>
</gene>
<protein>
    <submittedName>
        <fullName evidence="7">Aminotransferase class V-fold PLP-dependent enzyme</fullName>
    </submittedName>
</protein>
<dbReference type="EMBL" id="WSEK01000004">
    <property type="protein sequence ID" value="MVQ47899.1"/>
    <property type="molecule type" value="Genomic_DNA"/>
</dbReference>